<dbReference type="eggNOG" id="COG4223">
    <property type="taxonomic scope" value="Bacteria"/>
</dbReference>
<dbReference type="STRING" id="1094489.BAnh1_12420"/>
<dbReference type="KEGG" id="baus:BAnh1_12420"/>
<evidence type="ECO:0000256" key="1">
    <source>
        <dbReference type="SAM" id="Coils"/>
    </source>
</evidence>
<evidence type="ECO:0000313" key="5">
    <source>
        <dbReference type="Proteomes" id="UP000011729"/>
    </source>
</evidence>
<organism evidence="4 5">
    <name type="scientific">Bartonella australis (strain Aust/NH1)</name>
    <dbReference type="NCBI Taxonomy" id="1094489"/>
    <lineage>
        <taxon>Bacteria</taxon>
        <taxon>Pseudomonadati</taxon>
        <taxon>Pseudomonadota</taxon>
        <taxon>Alphaproteobacteria</taxon>
        <taxon>Hyphomicrobiales</taxon>
        <taxon>Bartonellaceae</taxon>
        <taxon>Bartonella</taxon>
    </lineage>
</organism>
<feature type="region of interest" description="Disordered" evidence="2">
    <location>
        <begin position="26"/>
        <end position="57"/>
    </location>
</feature>
<feature type="transmembrane region" description="Helical" evidence="3">
    <location>
        <begin position="62"/>
        <end position="87"/>
    </location>
</feature>
<keyword evidence="5" id="KW-1185">Reference proteome</keyword>
<gene>
    <name evidence="4" type="ordered locus">BAnh1_12420</name>
</gene>
<evidence type="ECO:0000256" key="3">
    <source>
        <dbReference type="SAM" id="Phobius"/>
    </source>
</evidence>
<reference evidence="4 5" key="1">
    <citation type="journal article" date="2013" name="PLoS Genet.">
        <title>A gene transfer agent and a dynamic repertoire of secretion systems hold the keys to the explosive radiation of the emerging pathogen Bartonella.</title>
        <authorList>
            <person name="Guy L."/>
            <person name="Nystedt B."/>
            <person name="Toft C."/>
            <person name="Zaremba-Niedzwiedzka K."/>
            <person name="Berglund E.C."/>
            <person name="Granberg F."/>
            <person name="Naslund K."/>
            <person name="Eriksson A.S."/>
            <person name="Andersson S.G."/>
        </authorList>
    </citation>
    <scope>NUCLEOTIDE SEQUENCE [LARGE SCALE GENOMIC DNA]</scope>
    <source>
        <strain evidence="4 5">Aust/NH1</strain>
    </source>
</reference>
<feature type="compositionally biased region" description="Polar residues" evidence="2">
    <location>
        <begin position="33"/>
        <end position="44"/>
    </location>
</feature>
<feature type="region of interest" description="Disordered" evidence="2">
    <location>
        <begin position="1"/>
        <end position="20"/>
    </location>
</feature>
<evidence type="ECO:0000313" key="4">
    <source>
        <dbReference type="EMBL" id="AGF75110.1"/>
    </source>
</evidence>
<dbReference type="PATRIC" id="fig|1094489.3.peg.1514"/>
<feature type="coiled-coil region" evidence="1">
    <location>
        <begin position="111"/>
        <end position="222"/>
    </location>
</feature>
<keyword evidence="3" id="KW-0472">Membrane</keyword>
<dbReference type="HOGENOM" id="CLU_040284_0_0_5"/>
<name>M1P5I7_BARAA</name>
<dbReference type="Proteomes" id="UP000011729">
    <property type="component" value="Chromosome"/>
</dbReference>
<dbReference type="EMBL" id="CP003123">
    <property type="protein sequence ID" value="AGF75110.1"/>
    <property type="molecule type" value="Genomic_DNA"/>
</dbReference>
<evidence type="ECO:0000256" key="2">
    <source>
        <dbReference type="SAM" id="MobiDB-lite"/>
    </source>
</evidence>
<accession>M1P5I7</accession>
<keyword evidence="1" id="KW-0175">Coiled coil</keyword>
<keyword evidence="3" id="KW-0812">Transmembrane</keyword>
<sequence>MIMMTDSSKPKKKPYYKGGSREAPVIEHEVAEHNSQQKASNSEKPATMGKQSEPRADSKGTLCVNWICLLISGIVGGFITLSFWVGIQWMGFFPFFSAGYSVEGEKIVQIAETAKSQAEKAEEQLDHVVQELGALKTAFSSFSSQHFENFRGDEVPQEENKKALAALEEKVNALEEHAQAWAKTPQNVNAALLMGQSNKNDLAVLKQQLDNMQEEIITKNSEKNGVNTAIFVAVSALKNAVDRGGSYVNELEMVRHFLPSAAGLDLLQKTARTGLPSSAKLSADFAHVADAIAGTQNTTVPGAGFFEQIWVRTKSLVISRPVGNVEGVTPGAIAARMEAAIQAGDYEKALAEWRDLPENAKVVSADFIRQIETYLAVHDVLRELLVSIQQKSLEATKM</sequence>
<proteinExistence type="predicted"/>
<dbReference type="AlphaFoldDB" id="M1P5I7"/>
<protein>
    <submittedName>
        <fullName evidence="4">Putative membrane protein</fullName>
    </submittedName>
</protein>
<keyword evidence="3" id="KW-1133">Transmembrane helix</keyword>